<dbReference type="SUPFAM" id="SSF53383">
    <property type="entry name" value="PLP-dependent transferases"/>
    <property type="match status" value="1"/>
</dbReference>
<evidence type="ECO:0000256" key="2">
    <source>
        <dbReference type="ARBA" id="ARBA00037999"/>
    </source>
</evidence>
<evidence type="ECO:0000256" key="3">
    <source>
        <dbReference type="PIRSR" id="PIRSR000390-1"/>
    </source>
</evidence>
<organism evidence="6 7">
    <name type="scientific">Candidatus Limisoma faecipullorum</name>
    <dbReference type="NCBI Taxonomy" id="2840854"/>
    <lineage>
        <taxon>Bacteria</taxon>
        <taxon>Pseudomonadati</taxon>
        <taxon>Bacteroidota</taxon>
        <taxon>Bacteroidia</taxon>
        <taxon>Bacteroidales</taxon>
        <taxon>Candidatus Limisoma</taxon>
    </lineage>
</organism>
<keyword evidence="1 4" id="KW-0663">Pyridoxal phosphate</keyword>
<keyword evidence="6" id="KW-0808">Transferase</keyword>
<keyword evidence="6" id="KW-0032">Aminotransferase</keyword>
<dbReference type="Gene3D" id="3.40.640.10">
    <property type="entry name" value="Type I PLP-dependent aspartate aminotransferase-like (Major domain)"/>
    <property type="match status" value="1"/>
</dbReference>
<dbReference type="PIRSF" id="PIRSF000390">
    <property type="entry name" value="PLP_StrS"/>
    <property type="match status" value="1"/>
</dbReference>
<dbReference type="InterPro" id="IPR015424">
    <property type="entry name" value="PyrdxlP-dep_Trfase"/>
</dbReference>
<feature type="modified residue" description="N6-(pyridoxal phosphate)lysine" evidence="4">
    <location>
        <position position="197"/>
    </location>
</feature>
<evidence type="ECO:0000256" key="5">
    <source>
        <dbReference type="RuleBase" id="RU004508"/>
    </source>
</evidence>
<dbReference type="PANTHER" id="PTHR30244:SF36">
    <property type="entry name" value="3-OXO-GLUCOSE-6-PHOSPHATE:GLUTAMATE AMINOTRANSFERASE"/>
    <property type="match status" value="1"/>
</dbReference>
<dbReference type="InterPro" id="IPR000653">
    <property type="entry name" value="DegT/StrS_aminotransferase"/>
</dbReference>
<gene>
    <name evidence="6" type="ORF">IAB88_08220</name>
</gene>
<evidence type="ECO:0000256" key="4">
    <source>
        <dbReference type="PIRSR" id="PIRSR000390-2"/>
    </source>
</evidence>
<dbReference type="InterPro" id="IPR015421">
    <property type="entry name" value="PyrdxlP-dep_Trfase_major"/>
</dbReference>
<evidence type="ECO:0000313" key="6">
    <source>
        <dbReference type="EMBL" id="MBO8476962.1"/>
    </source>
</evidence>
<dbReference type="EMBL" id="JADIMC010000096">
    <property type="protein sequence ID" value="MBO8476962.1"/>
    <property type="molecule type" value="Genomic_DNA"/>
</dbReference>
<dbReference type="GO" id="GO:0008483">
    <property type="term" value="F:transaminase activity"/>
    <property type="evidence" value="ECO:0007669"/>
    <property type="project" value="UniProtKB-KW"/>
</dbReference>
<name>A0A9D9IQM5_9BACT</name>
<dbReference type="Gene3D" id="3.90.1150.10">
    <property type="entry name" value="Aspartate Aminotransferase, domain 1"/>
    <property type="match status" value="1"/>
</dbReference>
<dbReference type="AlphaFoldDB" id="A0A9D9IQM5"/>
<comment type="similarity">
    <text evidence="2 5">Belongs to the DegT/DnrJ/EryC1 family.</text>
</comment>
<evidence type="ECO:0000256" key="1">
    <source>
        <dbReference type="ARBA" id="ARBA00022898"/>
    </source>
</evidence>
<reference evidence="6" key="2">
    <citation type="journal article" date="2021" name="PeerJ">
        <title>Extensive microbial diversity within the chicken gut microbiome revealed by metagenomics and culture.</title>
        <authorList>
            <person name="Gilroy R."/>
            <person name="Ravi A."/>
            <person name="Getino M."/>
            <person name="Pursley I."/>
            <person name="Horton D.L."/>
            <person name="Alikhan N.F."/>
            <person name="Baker D."/>
            <person name="Gharbi K."/>
            <person name="Hall N."/>
            <person name="Watson M."/>
            <person name="Adriaenssens E.M."/>
            <person name="Foster-Nyarko E."/>
            <person name="Jarju S."/>
            <person name="Secka A."/>
            <person name="Antonio M."/>
            <person name="Oren A."/>
            <person name="Chaudhuri R.R."/>
            <person name="La Ragione R."/>
            <person name="Hildebrand F."/>
            <person name="Pallen M.J."/>
        </authorList>
    </citation>
    <scope>NUCLEOTIDE SEQUENCE</scope>
    <source>
        <strain evidence="6">6919</strain>
    </source>
</reference>
<dbReference type="GO" id="GO:0030170">
    <property type="term" value="F:pyridoxal phosphate binding"/>
    <property type="evidence" value="ECO:0007669"/>
    <property type="project" value="TreeGrafter"/>
</dbReference>
<reference evidence="6" key="1">
    <citation type="submission" date="2020-10" db="EMBL/GenBank/DDBJ databases">
        <authorList>
            <person name="Gilroy R."/>
        </authorList>
    </citation>
    <scope>NUCLEOTIDE SEQUENCE</scope>
    <source>
        <strain evidence="6">6919</strain>
    </source>
</reference>
<proteinExistence type="inferred from homology"/>
<dbReference type="GO" id="GO:0000271">
    <property type="term" value="P:polysaccharide biosynthetic process"/>
    <property type="evidence" value="ECO:0007669"/>
    <property type="project" value="TreeGrafter"/>
</dbReference>
<dbReference type="InterPro" id="IPR015422">
    <property type="entry name" value="PyrdxlP-dep_Trfase_small"/>
</dbReference>
<feature type="active site" description="Proton acceptor" evidence="3">
    <location>
        <position position="197"/>
    </location>
</feature>
<sequence length="372" mass="41302">MKKYPFLSLKTNNQPYIDELKCAILKTLESGWFLNGENTKNLEHEIASLCHTQYAVACSNGLDALRLIFRAYIESGAMQAGDEVIVPANTYIASILAVTDNHLIPIFVEPSETTLNLDTEKLEAAITNRTKAIMTVHLYGAACWSPILNNLSKKYGLKIIEDNAQAIGAESEYQGLTGGHITGGLGDAAGLSFYPTKNLGALGDAGAVTTNDEQIANIIRALANYGSDKRYHNIYKGLNCRMDETQAAALLVKLRHLPEITAARRERAAIYEKEINNPAVRKPLFDKGAVWHQYIVRTKERDRFRQYLLDNGVETDIHYATPPHQQPCYSEYSRLCLPITERIASEVTSLPITEGTPLSDIREIAGIINEFK</sequence>
<dbReference type="Pfam" id="PF01041">
    <property type="entry name" value="DegT_DnrJ_EryC1"/>
    <property type="match status" value="1"/>
</dbReference>
<protein>
    <submittedName>
        <fullName evidence="6">DegT/DnrJ/EryC1/StrS family aminotransferase</fullName>
    </submittedName>
</protein>
<evidence type="ECO:0000313" key="7">
    <source>
        <dbReference type="Proteomes" id="UP000823598"/>
    </source>
</evidence>
<dbReference type="CDD" id="cd00616">
    <property type="entry name" value="AHBA_syn"/>
    <property type="match status" value="1"/>
</dbReference>
<dbReference type="Proteomes" id="UP000823598">
    <property type="component" value="Unassembled WGS sequence"/>
</dbReference>
<dbReference type="PANTHER" id="PTHR30244">
    <property type="entry name" value="TRANSAMINASE"/>
    <property type="match status" value="1"/>
</dbReference>
<accession>A0A9D9IQM5</accession>
<comment type="caution">
    <text evidence="6">The sequence shown here is derived from an EMBL/GenBank/DDBJ whole genome shotgun (WGS) entry which is preliminary data.</text>
</comment>